<keyword evidence="2" id="KW-1185">Reference proteome</keyword>
<dbReference type="AlphaFoldDB" id="A0A328VGD3"/>
<dbReference type="SUPFAM" id="SSF109604">
    <property type="entry name" value="HD-domain/PDEase-like"/>
    <property type="match status" value="1"/>
</dbReference>
<sequence>MGVAPIEKEERQESARVRPQRPYGLSLFGRIGYRLKQVWAQLAPSRPLSSAERAELAAILPPAALALFESMSLADQAHCLRVYRGLLASGCHDQELLIAALLHDVGKGNGRVPFWTRPVIVLGKHFAPHLLARMAAYPRPELPRWRQALGYAWWHADIGATLAAQAGLSERTVLYIRTHHQPDGPAAELHRVDEQS</sequence>
<organism evidence="1 2">
    <name type="scientific">Thermogemmatispora tikiterensis</name>
    <dbReference type="NCBI Taxonomy" id="1825093"/>
    <lineage>
        <taxon>Bacteria</taxon>
        <taxon>Bacillati</taxon>
        <taxon>Chloroflexota</taxon>
        <taxon>Ktedonobacteria</taxon>
        <taxon>Thermogemmatisporales</taxon>
        <taxon>Thermogemmatisporaceae</taxon>
        <taxon>Thermogemmatispora</taxon>
    </lineage>
</organism>
<name>A0A328VGD3_9CHLR</name>
<proteinExistence type="predicted"/>
<evidence type="ECO:0000313" key="2">
    <source>
        <dbReference type="Proteomes" id="UP000248706"/>
    </source>
</evidence>
<evidence type="ECO:0000313" key="1">
    <source>
        <dbReference type="EMBL" id="RAQ96928.1"/>
    </source>
</evidence>
<dbReference type="InterPro" id="IPR003607">
    <property type="entry name" value="HD/PDEase_dom"/>
</dbReference>
<accession>A0A328VGD3</accession>
<dbReference type="EMBL" id="MCIF01000002">
    <property type="protein sequence ID" value="RAQ96928.1"/>
    <property type="molecule type" value="Genomic_DNA"/>
</dbReference>
<reference evidence="1 2" key="1">
    <citation type="submission" date="2016-08" db="EMBL/GenBank/DDBJ databases">
        <title>Analysis of Carbohydrate Active Enzymes in Thermogemmatispora T81 Reveals Carbohydrate Degradation Ability.</title>
        <authorList>
            <person name="Tomazini A."/>
            <person name="Lal S."/>
            <person name="Stott M."/>
            <person name="Henrissat B."/>
            <person name="Polikarpov I."/>
            <person name="Sparling R."/>
            <person name="Levin D.B."/>
        </authorList>
    </citation>
    <scope>NUCLEOTIDE SEQUENCE [LARGE SCALE GENOMIC DNA]</scope>
    <source>
        <strain evidence="1 2">T81</strain>
    </source>
</reference>
<dbReference type="Gene3D" id="1.10.3210.10">
    <property type="entry name" value="Hypothetical protein af1432"/>
    <property type="match status" value="1"/>
</dbReference>
<comment type="caution">
    <text evidence="1">The sequence shown here is derived from an EMBL/GenBank/DDBJ whole genome shotgun (WGS) entry which is preliminary data.</text>
</comment>
<gene>
    <name evidence="1" type="ORF">A4R35_15430</name>
</gene>
<dbReference type="OrthoDB" id="158780at2"/>
<dbReference type="Proteomes" id="UP000248706">
    <property type="component" value="Unassembled WGS sequence"/>
</dbReference>
<dbReference type="CDD" id="cd00077">
    <property type="entry name" value="HDc"/>
    <property type="match status" value="1"/>
</dbReference>
<protein>
    <recommendedName>
        <fullName evidence="3">HD domain-containing protein</fullName>
    </recommendedName>
</protein>
<dbReference type="RefSeq" id="WP_112430901.1">
    <property type="nucleotide sequence ID" value="NZ_MCIF01000002.1"/>
</dbReference>
<evidence type="ECO:0008006" key="3">
    <source>
        <dbReference type="Google" id="ProtNLM"/>
    </source>
</evidence>